<feature type="signal peptide" evidence="9">
    <location>
        <begin position="1"/>
        <end position="20"/>
    </location>
</feature>
<comment type="similarity">
    <text evidence="3">Belongs to the HARBI1 family.</text>
</comment>
<dbReference type="Pfam" id="PF13359">
    <property type="entry name" value="DDE_Tnp_4"/>
    <property type="match status" value="1"/>
</dbReference>
<feature type="compositionally biased region" description="Polar residues" evidence="8">
    <location>
        <begin position="287"/>
        <end position="298"/>
    </location>
</feature>
<dbReference type="GO" id="GO:0016787">
    <property type="term" value="F:hydrolase activity"/>
    <property type="evidence" value="ECO:0007669"/>
    <property type="project" value="UniProtKB-KW"/>
</dbReference>
<dbReference type="GO" id="GO:0005634">
    <property type="term" value="C:nucleus"/>
    <property type="evidence" value="ECO:0007669"/>
    <property type="project" value="UniProtKB-SubCell"/>
</dbReference>
<keyword evidence="5" id="KW-0479">Metal-binding</keyword>
<organism evidence="12">
    <name type="scientific">Sesamum latifolium</name>
    <dbReference type="NCBI Taxonomy" id="2727402"/>
    <lineage>
        <taxon>Eukaryota</taxon>
        <taxon>Viridiplantae</taxon>
        <taxon>Streptophyta</taxon>
        <taxon>Embryophyta</taxon>
        <taxon>Tracheophyta</taxon>
        <taxon>Spermatophyta</taxon>
        <taxon>Magnoliopsida</taxon>
        <taxon>eudicotyledons</taxon>
        <taxon>Gunneridae</taxon>
        <taxon>Pentapetalae</taxon>
        <taxon>asterids</taxon>
        <taxon>lamiids</taxon>
        <taxon>Lamiales</taxon>
        <taxon>Pedaliaceae</taxon>
        <taxon>Sesamum</taxon>
    </lineage>
</organism>
<dbReference type="PANTHER" id="PTHR22930:SF281">
    <property type="entry name" value="NUCLEASE"/>
    <property type="match status" value="1"/>
</dbReference>
<feature type="region of interest" description="Disordered" evidence="8">
    <location>
        <begin position="246"/>
        <end position="307"/>
    </location>
</feature>
<keyword evidence="4" id="KW-0540">Nuclease</keyword>
<evidence type="ECO:0000259" key="10">
    <source>
        <dbReference type="Pfam" id="PF13359"/>
    </source>
</evidence>
<name>A0AAW2Y0I1_9LAMI</name>
<accession>A0AAW2Y0I1</accession>
<dbReference type="EMBL" id="JACGWN010000002">
    <property type="protein sequence ID" value="KAL0458546.1"/>
    <property type="molecule type" value="Genomic_DNA"/>
</dbReference>
<evidence type="ECO:0000256" key="7">
    <source>
        <dbReference type="ARBA" id="ARBA00023242"/>
    </source>
</evidence>
<sequence>MPLSVIDVIALLAGFQISFGLKDTNNVTVSEQVVIFLSILAHHKKDWVVKYDFIRLGHAISKCFHKVLMAILQFNRTFLVRSTPITDDCMDSLWRWFKGCLGALDGTYIDFRVLEHDKARYRTQKVHITVNVLGVYNWNMQFIYILTGWEGSAADSRVLRDAINKPTVYVFQQNCLLGNYYLCDNGYTNGDGFLLRTVGLGRSFIQVYALQVWPYFQAWREKFGKDQANGEEAEDDEVTAHAATEELQRKTENDYVPTADWNPDIGFASTHEDTPPTPNPTVDPTVGSTNGPNKGSSSAKKRKINDSNADERLVDMVSTFCKDANARIGSLTKVLEREFENEENQAMVEDVVAEVDGLDENEQLMIVQRLHNNPKDLHLFFKLPNHKRSHLVRLMLDHRF</sequence>
<evidence type="ECO:0000256" key="1">
    <source>
        <dbReference type="ARBA" id="ARBA00001968"/>
    </source>
</evidence>
<dbReference type="AlphaFoldDB" id="A0AAW2Y0I1"/>
<comment type="caution">
    <text evidence="12">The sequence shown here is derived from an EMBL/GenBank/DDBJ whole genome shotgun (WGS) entry which is preliminary data.</text>
</comment>
<evidence type="ECO:0000256" key="6">
    <source>
        <dbReference type="ARBA" id="ARBA00022801"/>
    </source>
</evidence>
<feature type="chain" id="PRO_5043542621" description="DDE Tnp4 domain-containing protein" evidence="9">
    <location>
        <begin position="21"/>
        <end position="400"/>
    </location>
</feature>
<reference evidence="12" key="2">
    <citation type="journal article" date="2024" name="Plant">
        <title>Genomic evolution and insights into agronomic trait innovations of Sesamum species.</title>
        <authorList>
            <person name="Miao H."/>
            <person name="Wang L."/>
            <person name="Qu L."/>
            <person name="Liu H."/>
            <person name="Sun Y."/>
            <person name="Le M."/>
            <person name="Wang Q."/>
            <person name="Wei S."/>
            <person name="Zheng Y."/>
            <person name="Lin W."/>
            <person name="Duan Y."/>
            <person name="Cao H."/>
            <person name="Xiong S."/>
            <person name="Wang X."/>
            <person name="Wei L."/>
            <person name="Li C."/>
            <person name="Ma Q."/>
            <person name="Ju M."/>
            <person name="Zhao R."/>
            <person name="Li G."/>
            <person name="Mu C."/>
            <person name="Tian Q."/>
            <person name="Mei H."/>
            <person name="Zhang T."/>
            <person name="Gao T."/>
            <person name="Zhang H."/>
        </authorList>
    </citation>
    <scope>NUCLEOTIDE SEQUENCE</scope>
    <source>
        <strain evidence="12">KEN1</strain>
    </source>
</reference>
<dbReference type="GO" id="GO:0004518">
    <property type="term" value="F:nuclease activity"/>
    <property type="evidence" value="ECO:0007669"/>
    <property type="project" value="UniProtKB-KW"/>
</dbReference>
<keyword evidence="6" id="KW-0378">Hydrolase</keyword>
<evidence type="ECO:0000256" key="9">
    <source>
        <dbReference type="SAM" id="SignalP"/>
    </source>
</evidence>
<evidence type="ECO:0000256" key="8">
    <source>
        <dbReference type="SAM" id="MobiDB-lite"/>
    </source>
</evidence>
<comment type="subcellular location">
    <subcellularLocation>
        <location evidence="2">Nucleus</location>
    </subcellularLocation>
</comment>
<dbReference type="InterPro" id="IPR058353">
    <property type="entry name" value="DUF8040"/>
</dbReference>
<evidence type="ECO:0000259" key="11">
    <source>
        <dbReference type="Pfam" id="PF26138"/>
    </source>
</evidence>
<protein>
    <recommendedName>
        <fullName evidence="13">DDE Tnp4 domain-containing protein</fullName>
    </recommendedName>
</protein>
<keyword evidence="7" id="KW-0539">Nucleus</keyword>
<comment type="cofactor">
    <cofactor evidence="1">
        <name>a divalent metal cation</name>
        <dbReference type="ChEBI" id="CHEBI:60240"/>
    </cofactor>
</comment>
<evidence type="ECO:0000256" key="5">
    <source>
        <dbReference type="ARBA" id="ARBA00022723"/>
    </source>
</evidence>
<evidence type="ECO:0000256" key="3">
    <source>
        <dbReference type="ARBA" id="ARBA00006958"/>
    </source>
</evidence>
<dbReference type="GO" id="GO:0046872">
    <property type="term" value="F:metal ion binding"/>
    <property type="evidence" value="ECO:0007669"/>
    <property type="project" value="UniProtKB-KW"/>
</dbReference>
<gene>
    <name evidence="12" type="ORF">Slati_0481800</name>
</gene>
<evidence type="ECO:0000256" key="2">
    <source>
        <dbReference type="ARBA" id="ARBA00004123"/>
    </source>
</evidence>
<evidence type="ECO:0000313" key="12">
    <source>
        <dbReference type="EMBL" id="KAL0458546.1"/>
    </source>
</evidence>
<reference evidence="12" key="1">
    <citation type="submission" date="2020-06" db="EMBL/GenBank/DDBJ databases">
        <authorList>
            <person name="Li T."/>
            <person name="Hu X."/>
            <person name="Zhang T."/>
            <person name="Song X."/>
            <person name="Zhang H."/>
            <person name="Dai N."/>
            <person name="Sheng W."/>
            <person name="Hou X."/>
            <person name="Wei L."/>
        </authorList>
    </citation>
    <scope>NUCLEOTIDE SEQUENCE</scope>
    <source>
        <strain evidence="12">KEN1</strain>
        <tissue evidence="12">Leaf</tissue>
    </source>
</reference>
<feature type="domain" description="DDE Tnp4" evidence="10">
    <location>
        <begin position="104"/>
        <end position="191"/>
    </location>
</feature>
<dbReference type="Pfam" id="PF26138">
    <property type="entry name" value="DUF8040"/>
    <property type="match status" value="1"/>
</dbReference>
<feature type="domain" description="DUF8040" evidence="11">
    <location>
        <begin position="15"/>
        <end position="72"/>
    </location>
</feature>
<dbReference type="PANTHER" id="PTHR22930">
    <property type="match status" value="1"/>
</dbReference>
<dbReference type="InterPro" id="IPR027806">
    <property type="entry name" value="HARBI1_dom"/>
</dbReference>
<dbReference type="InterPro" id="IPR045249">
    <property type="entry name" value="HARBI1-like"/>
</dbReference>
<evidence type="ECO:0008006" key="13">
    <source>
        <dbReference type="Google" id="ProtNLM"/>
    </source>
</evidence>
<evidence type="ECO:0000256" key="4">
    <source>
        <dbReference type="ARBA" id="ARBA00022722"/>
    </source>
</evidence>
<keyword evidence="9" id="KW-0732">Signal</keyword>
<proteinExistence type="inferred from homology"/>